<protein>
    <recommendedName>
        <fullName evidence="2">Bro-N domain-containing protein</fullName>
    </recommendedName>
</protein>
<dbReference type="SMART" id="SM01040">
    <property type="entry name" value="Bro-N"/>
    <property type="match status" value="1"/>
</dbReference>
<dbReference type="InterPro" id="IPR003497">
    <property type="entry name" value="BRO_N_domain"/>
</dbReference>
<dbReference type="PANTHER" id="PTHR36180">
    <property type="entry name" value="DNA-BINDING PROTEIN-RELATED-RELATED"/>
    <property type="match status" value="1"/>
</dbReference>
<proteinExistence type="predicted"/>
<keyword evidence="1" id="KW-0175">Coiled coil</keyword>
<dbReference type="Proteomes" id="UP000315827">
    <property type="component" value="Unassembled WGS sequence"/>
</dbReference>
<feature type="domain" description="Bro-N" evidence="2">
    <location>
        <begin position="1"/>
        <end position="106"/>
    </location>
</feature>
<dbReference type="Pfam" id="PF03374">
    <property type="entry name" value="ANT"/>
    <property type="match status" value="1"/>
</dbReference>
<evidence type="ECO:0000256" key="1">
    <source>
        <dbReference type="SAM" id="Coils"/>
    </source>
</evidence>
<accession>A0A5C6KNW1</accession>
<name>A0A5C6KNW1_PARDI</name>
<evidence type="ECO:0000313" key="3">
    <source>
        <dbReference type="EMBL" id="TWV64076.1"/>
    </source>
</evidence>
<dbReference type="PROSITE" id="PS51750">
    <property type="entry name" value="BRO_N"/>
    <property type="match status" value="1"/>
</dbReference>
<dbReference type="RefSeq" id="WP_146374677.1">
    <property type="nucleotide sequence ID" value="NZ_VOHW01000001.1"/>
</dbReference>
<organism evidence="3 4">
    <name type="scientific">Parabacteroides distasonis</name>
    <dbReference type="NCBI Taxonomy" id="823"/>
    <lineage>
        <taxon>Bacteria</taxon>
        <taxon>Pseudomonadati</taxon>
        <taxon>Bacteroidota</taxon>
        <taxon>Bacteroidia</taxon>
        <taxon>Bacteroidales</taxon>
        <taxon>Tannerellaceae</taxon>
        <taxon>Parabacteroides</taxon>
    </lineage>
</organism>
<dbReference type="AlphaFoldDB" id="A0A5C6KNW1"/>
<reference evidence="3 4" key="1">
    <citation type="submission" date="2019-07" db="EMBL/GenBank/DDBJ databases">
        <title>Genome sequencing of Parabacteroides distasonis iSURF_7.</title>
        <authorList>
            <person name="Degefu H.N."/>
            <person name="Ruoff K.L."/>
            <person name="Price C.E."/>
            <person name="Valls R.A."/>
            <person name="O'Toole G.A."/>
        </authorList>
    </citation>
    <scope>NUCLEOTIDE SEQUENCE [LARGE SCALE GENOMIC DNA]</scope>
    <source>
        <strain evidence="3 4">CFPLTA003_1B</strain>
    </source>
</reference>
<comment type="caution">
    <text evidence="3">The sequence shown here is derived from an EMBL/GenBank/DDBJ whole genome shotgun (WGS) entry which is preliminary data.</text>
</comment>
<dbReference type="EMBL" id="VOHW01000001">
    <property type="protein sequence ID" value="TWV64076.1"/>
    <property type="molecule type" value="Genomic_DNA"/>
</dbReference>
<gene>
    <name evidence="3" type="ORF">FSA05_00185</name>
</gene>
<dbReference type="GO" id="GO:0003677">
    <property type="term" value="F:DNA binding"/>
    <property type="evidence" value="ECO:0007669"/>
    <property type="project" value="InterPro"/>
</dbReference>
<feature type="coiled-coil region" evidence="1">
    <location>
        <begin position="125"/>
        <end position="152"/>
    </location>
</feature>
<dbReference type="InterPro" id="IPR005039">
    <property type="entry name" value="Ant_C"/>
</dbReference>
<sequence>MDNIRIFQNEQFGQVRIAMNEDSEPLFCLVDVCKILGLRVDNTLQRLKEDGYYRIGVTDSLGRIQDAYFINEKNLYRVIMRSDKEFAITFQDWVCDEVLPFIRKTGGYMIAKPEDTPEELMARALLVAKDALKRREERIANLEQQTVLQSEQLQVAAPKVNYYDRVLQSTSTYNINQIAKEFGMSAETMNKKLKELGIQYKQGGQWLLTHKYQDQGYTKTRTHSYIQHDGKSGTAMQTVWTEKSREFIHGLFNLKNTIVTGVKELSRIYDNMDDLGKKEEVFSEPLYTDLSKIDAMYDVFRSVCCKSKMTVYDRKKFLFAVVLLYCPKTLAGKKMKSGLREKMADVLNIKARTALSDNVKDLVKIYDSDSDFKKDVSRAYKFITKNITPDINNPFLLRLQA</sequence>
<dbReference type="Pfam" id="PF02498">
    <property type="entry name" value="Bro-N"/>
    <property type="match status" value="1"/>
</dbReference>
<dbReference type="PANTHER" id="PTHR36180:SF2">
    <property type="entry name" value="BRO FAMILY PROTEIN"/>
    <property type="match status" value="1"/>
</dbReference>
<evidence type="ECO:0000313" key="4">
    <source>
        <dbReference type="Proteomes" id="UP000315827"/>
    </source>
</evidence>
<evidence type="ECO:0000259" key="2">
    <source>
        <dbReference type="PROSITE" id="PS51750"/>
    </source>
</evidence>